<evidence type="ECO:0000256" key="8">
    <source>
        <dbReference type="ARBA" id="ARBA00022737"/>
    </source>
</evidence>
<feature type="domain" description="EGF-like" evidence="19">
    <location>
        <begin position="292"/>
        <end position="332"/>
    </location>
</feature>
<evidence type="ECO:0000256" key="1">
    <source>
        <dbReference type="ARBA" id="ARBA00004479"/>
    </source>
</evidence>
<dbReference type="Pfam" id="PF09064">
    <property type="entry name" value="EGF_Tme5"/>
    <property type="match status" value="1"/>
</dbReference>
<evidence type="ECO:0000256" key="16">
    <source>
        <dbReference type="PROSITE-ProRule" id="PRU00076"/>
    </source>
</evidence>
<dbReference type="InterPro" id="IPR016187">
    <property type="entry name" value="CTDL_fold"/>
</dbReference>
<evidence type="ECO:0000256" key="2">
    <source>
        <dbReference type="ARBA" id="ARBA00019822"/>
    </source>
</evidence>
<evidence type="ECO:0000256" key="4">
    <source>
        <dbReference type="ARBA" id="ARBA00022553"/>
    </source>
</evidence>
<keyword evidence="8" id="KW-0677">Repeat</keyword>
<evidence type="ECO:0000256" key="14">
    <source>
        <dbReference type="ARBA" id="ARBA00045242"/>
    </source>
</evidence>
<dbReference type="PROSITE" id="PS01186">
    <property type="entry name" value="EGF_2"/>
    <property type="match status" value="2"/>
</dbReference>
<sequence length="537" mass="59105">MKIFMGVILALVLLRVEGGKPSIGYCDHSSCFTAHAGTLDFNSAQKSCESKRGSLMTVRTPEANSLISNLLTGFSGHFWIGLIHRGESCSDPSLDLKGYTWITGDEPSLTFFENWKNKDSVCSQRCVSITKDDPQWAERHCNDATDVEGYLCEHQNTNKCTQLTSESSVLYETPFGFSKHDLGEVPHSSNATRLDLGTKYICLEGEWLKAPWNCEVYKGGCEHDCDKRNNSYICTCPPGYKLESNAVSCGKAQDDPCHKAGCSHSCLSKGKDYACLCGSGFALDVDGKTCKDINECDDDRLCPGKHFHCVNMIGGFECRCMNGFKKELDICIDDDECESGPCDHSCNNTIGSYHCECWEGYKVSSEDRHICALYCPQWECPAVDCDPNNPFQCNCPRGFILEERPTGLICTDIDECEMLYCDQHCRNIIGGYICSCDEGFTVFGSTKCLKTDIVNGSGTSTTIDLFTPISLTPTEIPSSMSTAGLAGTIVVCSAVVMFLMACLVLHLMKCCRTIENLILAKSCNEDVHDLQQVTTGK</sequence>
<dbReference type="Gene3D" id="3.10.100.10">
    <property type="entry name" value="Mannose-Binding Protein A, subunit A"/>
    <property type="match status" value="1"/>
</dbReference>
<evidence type="ECO:0000256" key="9">
    <source>
        <dbReference type="ARBA" id="ARBA00022974"/>
    </source>
</evidence>
<evidence type="ECO:0000256" key="6">
    <source>
        <dbReference type="ARBA" id="ARBA00022729"/>
    </source>
</evidence>
<keyword evidence="7" id="KW-0430">Lectin</keyword>
<comment type="subcellular location">
    <subcellularLocation>
        <location evidence="1">Membrane</location>
        <topology evidence="1">Single-pass type I membrane protein</topology>
    </subcellularLocation>
</comment>
<dbReference type="RefSeq" id="XP_007241455.3">
    <property type="nucleotide sequence ID" value="XM_007241393.4"/>
</dbReference>
<evidence type="ECO:0000313" key="22">
    <source>
        <dbReference type="Proteomes" id="UP000752171"/>
    </source>
</evidence>
<feature type="domain" description="EGF-like" evidence="19">
    <location>
        <begin position="412"/>
        <end position="449"/>
    </location>
</feature>
<dbReference type="CDD" id="cd00054">
    <property type="entry name" value="EGF_CA"/>
    <property type="match status" value="2"/>
</dbReference>
<comment type="function">
    <text evidence="14">Endothelial cell receptor that plays a critical role in regulating several physiological processes including hemostasis, coagulation, fibrinolysis, inflammation, and angiogenesis. Acts as a cofactor for thrombin activation of protein C/PROC on the surface of vascular endothelial cells leading to initiation of the activated protein C anticoagulant pathway. Also accelerates the activation of the plasma carboxypeptidase B2/CPB2, which catalyzes removal of C-terminal basic amino acids from its substrates including kinins or anaphylatoxins leading to fibrinolysis inhibition. Plays critical protective roles in changing the cleavage specificity of protease-activated receptor 1/PAR1, inhibiting endothelial cell permeability and inflammation. Suppresses inflammation distinctly from its anticoagulant cofactor activity by sequestering HMGB1 thereby preventing it from engaging cellular receptors such as RAGE and contributing to the inflammatory response.</text>
</comment>
<dbReference type="Pfam" id="PF00059">
    <property type="entry name" value="Lectin_C"/>
    <property type="match status" value="1"/>
</dbReference>
<dbReference type="SUPFAM" id="SSF57196">
    <property type="entry name" value="EGF/Laminin"/>
    <property type="match status" value="3"/>
</dbReference>
<dbReference type="PANTHER" id="PTHR14789">
    <property type="entry name" value="CHONDROLECTIN VARIANT CHODLFDELTAE"/>
    <property type="match status" value="1"/>
</dbReference>
<evidence type="ECO:0000256" key="5">
    <source>
        <dbReference type="ARBA" id="ARBA00022692"/>
    </source>
</evidence>
<keyword evidence="13" id="KW-0325">Glycoprotein</keyword>
<keyword evidence="5 17" id="KW-0812">Transmembrane</keyword>
<dbReference type="PRINTS" id="PR00907">
    <property type="entry name" value="THRMBOMODULN"/>
</dbReference>
<feature type="domain" description="EGF-like" evidence="19">
    <location>
        <begin position="333"/>
        <end position="367"/>
    </location>
</feature>
<evidence type="ECO:0000256" key="13">
    <source>
        <dbReference type="ARBA" id="ARBA00023180"/>
    </source>
</evidence>
<dbReference type="PIRSF" id="PIRSF001775">
    <property type="entry name" value="CD93/CD141"/>
    <property type="match status" value="1"/>
</dbReference>
<evidence type="ECO:0000256" key="12">
    <source>
        <dbReference type="ARBA" id="ARBA00023157"/>
    </source>
</evidence>
<dbReference type="GO" id="GO:0048731">
    <property type="term" value="P:system development"/>
    <property type="evidence" value="ECO:0007669"/>
    <property type="project" value="UniProtKB-ARBA"/>
</dbReference>
<gene>
    <name evidence="21" type="primary">THBD</name>
    <name evidence="21" type="ORF">AMEX_G1231</name>
</gene>
<feature type="chain" id="PRO_5035916479" description="Thrombomodulin" evidence="18">
    <location>
        <begin position="19"/>
        <end position="537"/>
    </location>
</feature>
<keyword evidence="4" id="KW-0597">Phosphoprotein</keyword>
<keyword evidence="11 17" id="KW-0472">Membrane</keyword>
<organism evidence="21 22">
    <name type="scientific">Astyanax mexicanus</name>
    <name type="common">Blind cave fish</name>
    <name type="synonym">Astyanax fasciatus mexicanus</name>
    <dbReference type="NCBI Taxonomy" id="7994"/>
    <lineage>
        <taxon>Eukaryota</taxon>
        <taxon>Metazoa</taxon>
        <taxon>Chordata</taxon>
        <taxon>Craniata</taxon>
        <taxon>Vertebrata</taxon>
        <taxon>Euteleostomi</taxon>
        <taxon>Actinopterygii</taxon>
        <taxon>Neopterygii</taxon>
        <taxon>Teleostei</taxon>
        <taxon>Ostariophysi</taxon>
        <taxon>Characiformes</taxon>
        <taxon>Characoidei</taxon>
        <taxon>Acestrorhamphidae</taxon>
        <taxon>Acestrorhamphinae</taxon>
        <taxon>Astyanax</taxon>
    </lineage>
</organism>
<feature type="signal peptide" evidence="18">
    <location>
        <begin position="1"/>
        <end position="18"/>
    </location>
</feature>
<dbReference type="InterPro" id="IPR013032">
    <property type="entry name" value="EGF-like_CS"/>
</dbReference>
<feature type="transmembrane region" description="Helical" evidence="17">
    <location>
        <begin position="483"/>
        <end position="507"/>
    </location>
</feature>
<dbReference type="InterPro" id="IPR001304">
    <property type="entry name" value="C-type_lectin-like"/>
</dbReference>
<reference evidence="21 22" key="1">
    <citation type="submission" date="2021-07" db="EMBL/GenBank/DDBJ databases">
        <authorList>
            <person name="Imarazene B."/>
            <person name="Zahm M."/>
            <person name="Klopp C."/>
            <person name="Cabau C."/>
            <person name="Beille S."/>
            <person name="Jouanno E."/>
            <person name="Castinel A."/>
            <person name="Lluch J."/>
            <person name="Gil L."/>
            <person name="Kuchtly C."/>
            <person name="Lopez Roques C."/>
            <person name="Donnadieu C."/>
            <person name="Parrinello H."/>
            <person name="Journot L."/>
            <person name="Du K."/>
            <person name="Schartl M."/>
            <person name="Retaux S."/>
            <person name="Guiguen Y."/>
        </authorList>
    </citation>
    <scope>NUCLEOTIDE SEQUENCE [LARGE SCALE GENOMIC DNA]</scope>
    <source>
        <strain evidence="21">Pach_M1</strain>
        <tissue evidence="21">Testis</tissue>
    </source>
</reference>
<keyword evidence="3 16" id="KW-0245">EGF-like domain</keyword>
<protein>
    <recommendedName>
        <fullName evidence="2">Thrombomodulin</fullName>
    </recommendedName>
</protein>
<dbReference type="PANTHER" id="PTHR14789:SF9">
    <property type="entry name" value="THROMBOMODULIN"/>
    <property type="match status" value="1"/>
</dbReference>
<evidence type="ECO:0000256" key="15">
    <source>
        <dbReference type="ARBA" id="ARBA00046453"/>
    </source>
</evidence>
<dbReference type="GO" id="GO:0005509">
    <property type="term" value="F:calcium ion binding"/>
    <property type="evidence" value="ECO:0007669"/>
    <property type="project" value="InterPro"/>
</dbReference>
<dbReference type="Proteomes" id="UP000752171">
    <property type="component" value="Unassembled WGS sequence"/>
</dbReference>
<dbReference type="Pfam" id="PF12661">
    <property type="entry name" value="hEGF"/>
    <property type="match status" value="1"/>
</dbReference>
<dbReference type="InterPro" id="IPR015149">
    <property type="entry name" value="Tme5_EGF-like"/>
</dbReference>
<proteinExistence type="predicted"/>
<dbReference type="SMART" id="SM00181">
    <property type="entry name" value="EGF"/>
    <property type="match status" value="6"/>
</dbReference>
<evidence type="ECO:0000256" key="7">
    <source>
        <dbReference type="ARBA" id="ARBA00022734"/>
    </source>
</evidence>
<evidence type="ECO:0000256" key="18">
    <source>
        <dbReference type="SAM" id="SignalP"/>
    </source>
</evidence>
<dbReference type="Gene3D" id="2.10.25.10">
    <property type="entry name" value="Laminin"/>
    <property type="match status" value="6"/>
</dbReference>
<keyword evidence="6 18" id="KW-0732">Signal</keyword>
<name>A0A8T2ML88_ASTMX</name>
<keyword evidence="9" id="KW-0654">Proteoglycan</keyword>
<dbReference type="SUPFAM" id="SSF56436">
    <property type="entry name" value="C-type lectin-like"/>
    <property type="match status" value="1"/>
</dbReference>
<evidence type="ECO:0000256" key="11">
    <source>
        <dbReference type="ARBA" id="ARBA00023136"/>
    </source>
</evidence>
<dbReference type="InterPro" id="IPR009030">
    <property type="entry name" value="Growth_fac_rcpt_cys_sf"/>
</dbReference>
<dbReference type="PROSITE" id="PS01187">
    <property type="entry name" value="EGF_CA"/>
    <property type="match status" value="2"/>
</dbReference>
<evidence type="ECO:0000259" key="20">
    <source>
        <dbReference type="PROSITE" id="PS50041"/>
    </source>
</evidence>
<evidence type="ECO:0000313" key="21">
    <source>
        <dbReference type="EMBL" id="KAG9282552.1"/>
    </source>
</evidence>
<feature type="domain" description="C-type lectin" evidence="20">
    <location>
        <begin position="27"/>
        <end position="142"/>
    </location>
</feature>
<keyword evidence="12" id="KW-1015">Disulfide bond</keyword>
<dbReference type="InterPro" id="IPR049883">
    <property type="entry name" value="NOTCH1_EGF-like"/>
</dbReference>
<dbReference type="OrthoDB" id="4062651at2759"/>
<dbReference type="InterPro" id="IPR016186">
    <property type="entry name" value="C-type_lectin-like/link_sf"/>
</dbReference>
<dbReference type="InterPro" id="IPR000742">
    <property type="entry name" value="EGF"/>
</dbReference>
<dbReference type="PROSITE" id="PS50041">
    <property type="entry name" value="C_TYPE_LECTIN_2"/>
    <property type="match status" value="1"/>
</dbReference>
<dbReference type="PROSITE" id="PS00010">
    <property type="entry name" value="ASX_HYDROXYL"/>
    <property type="match status" value="3"/>
</dbReference>
<dbReference type="GeneID" id="103037465"/>
<dbReference type="InterPro" id="IPR018097">
    <property type="entry name" value="EGF_Ca-bd_CS"/>
</dbReference>
<dbReference type="GO" id="GO:0004888">
    <property type="term" value="F:transmembrane signaling receptor activity"/>
    <property type="evidence" value="ECO:0007669"/>
    <property type="project" value="InterPro"/>
</dbReference>
<comment type="subunit">
    <text evidence="15">Interacts with ITGAL, ITGAM and ITGB2. Interacts with thrombin/F2; this interaction switches the specificity of thrombin from a procoagulant to an anticoagulant and antifibrinolytic protease. Interacts with ANGP1 and ANGP2; these interactions significantly inhibit the generation of activated PC and TAFIa/CPB2 by the thrombin/thrombomodulin complex. Interacts with PF4; this interaction enhances generation of activated protein C. Interacts with HMGB1; this interaction inhibits HMGB1 inflammatory activity.</text>
</comment>
<dbReference type="GO" id="GO:0016020">
    <property type="term" value="C:membrane"/>
    <property type="evidence" value="ECO:0007669"/>
    <property type="project" value="UniProtKB-SubCell"/>
</dbReference>
<dbReference type="GO" id="GO:0030246">
    <property type="term" value="F:carbohydrate binding"/>
    <property type="evidence" value="ECO:0007669"/>
    <property type="project" value="UniProtKB-KW"/>
</dbReference>
<evidence type="ECO:0000256" key="3">
    <source>
        <dbReference type="ARBA" id="ARBA00022536"/>
    </source>
</evidence>
<dbReference type="SMART" id="SM00179">
    <property type="entry name" value="EGF_CA"/>
    <property type="match status" value="4"/>
</dbReference>
<dbReference type="SMART" id="SM00034">
    <property type="entry name" value="CLECT"/>
    <property type="match status" value="1"/>
</dbReference>
<comment type="caution">
    <text evidence="16">Lacks conserved residue(s) required for the propagation of feature annotation.</text>
</comment>
<dbReference type="InterPro" id="IPR001881">
    <property type="entry name" value="EGF-like_Ca-bd_dom"/>
</dbReference>
<dbReference type="InterPro" id="IPR000152">
    <property type="entry name" value="EGF-type_Asp/Asn_hydroxyl_site"/>
</dbReference>
<dbReference type="InterPro" id="IPR051505">
    <property type="entry name" value="C-type_lectin_domain"/>
</dbReference>
<dbReference type="EMBL" id="JAICCE010000001">
    <property type="protein sequence ID" value="KAG9282552.1"/>
    <property type="molecule type" value="Genomic_DNA"/>
</dbReference>
<comment type="caution">
    <text evidence="21">The sequence shown here is derived from an EMBL/GenBank/DDBJ whole genome shotgun (WGS) entry which is preliminary data.</text>
</comment>
<evidence type="ECO:0000256" key="17">
    <source>
        <dbReference type="SAM" id="Phobius"/>
    </source>
</evidence>
<dbReference type="Pfam" id="PF07645">
    <property type="entry name" value="EGF_CA"/>
    <property type="match status" value="3"/>
</dbReference>
<evidence type="ECO:0000256" key="10">
    <source>
        <dbReference type="ARBA" id="ARBA00022989"/>
    </source>
</evidence>
<evidence type="ECO:0000259" key="19">
    <source>
        <dbReference type="PROSITE" id="PS50026"/>
    </source>
</evidence>
<dbReference type="SUPFAM" id="SSF57184">
    <property type="entry name" value="Growth factor receptor domain"/>
    <property type="match status" value="1"/>
</dbReference>
<accession>A0A8T2ML88</accession>
<keyword evidence="10 17" id="KW-1133">Transmembrane helix</keyword>
<dbReference type="AlphaFoldDB" id="A0A8T2ML88"/>
<dbReference type="KEGG" id="amex:103037465"/>
<dbReference type="PROSITE" id="PS50026">
    <property type="entry name" value="EGF_3"/>
    <property type="match status" value="3"/>
</dbReference>
<dbReference type="CTD" id="7056"/>